<gene>
    <name evidence="3" type="ORF">XELAEV_18001263mg</name>
</gene>
<keyword evidence="1" id="KW-0472">Membrane</keyword>
<proteinExistence type="predicted"/>
<dbReference type="Pfam" id="PF24493">
    <property type="entry name" value="INTS4_8HBD"/>
    <property type="match status" value="1"/>
</dbReference>
<evidence type="ECO:0000259" key="2">
    <source>
        <dbReference type="Pfam" id="PF24493"/>
    </source>
</evidence>
<keyword evidence="1" id="KW-0812">Transmembrane</keyword>
<dbReference type="Proteomes" id="UP000694892">
    <property type="component" value="Unassembled WGS sequence"/>
</dbReference>
<feature type="transmembrane region" description="Helical" evidence="1">
    <location>
        <begin position="12"/>
        <end position="30"/>
    </location>
</feature>
<name>A0A974BP14_XENLA</name>
<feature type="domain" description="INTS4 8 helical bundle" evidence="2">
    <location>
        <begin position="26"/>
        <end position="62"/>
    </location>
</feature>
<sequence>MQIKIQFGIRPKGLGIVTFLLISYLLFFPSDLQRIGELQSDLAGMADFSATYLRCHLLLTKVGLGDFDWPQCLTR</sequence>
<dbReference type="AlphaFoldDB" id="A0A974BP14"/>
<dbReference type="EMBL" id="KV485126">
    <property type="protein sequence ID" value="OCT55538.1"/>
    <property type="molecule type" value="Genomic_DNA"/>
</dbReference>
<evidence type="ECO:0000313" key="3">
    <source>
        <dbReference type="EMBL" id="OCT55538.1"/>
    </source>
</evidence>
<reference evidence="3" key="1">
    <citation type="submission" date="2016-05" db="EMBL/GenBank/DDBJ databases">
        <title>WGS assembly of Xenopus laevis.</title>
        <authorList>
            <person name="Session A."/>
            <person name="Uno Y."/>
            <person name="Kwon T."/>
            <person name="Chapman J."/>
            <person name="Toyoda A."/>
            <person name="Takahashi S."/>
            <person name="Fukui A."/>
            <person name="Hikosaka A."/>
            <person name="Putnam N."/>
            <person name="Stites J."/>
            <person name="Van Heeringen S."/>
            <person name="Quigley I."/>
            <person name="Heinz S."/>
            <person name="Hellsten U."/>
            <person name="Lyons J."/>
            <person name="Suzuki A."/>
            <person name="Kondo M."/>
            <person name="Ogino H."/>
            <person name="Ochi H."/>
            <person name="Bogdanovic O."/>
            <person name="Lister R."/>
            <person name="Georgiou G."/>
            <person name="Paranjpe S."/>
            <person name="Van Kruijsbergen I."/>
            <person name="Mozaffari S."/>
            <person name="Shu S."/>
            <person name="Schmutz J."/>
            <person name="Jenkins J."/>
            <person name="Grimwood J."/>
            <person name="Carlson J."/>
            <person name="Mitros T."/>
            <person name="Simakov O."/>
            <person name="Heald R."/>
            <person name="Miller K."/>
            <person name="Haudenschild C."/>
            <person name="Kuroki Y."/>
            <person name="Tanaka T."/>
            <person name="Michiue T."/>
            <person name="Watanabe M."/>
            <person name="Kinoshita T."/>
            <person name="Ohta Y."/>
            <person name="Mawaribuchi S."/>
            <person name="Suzuki Y."/>
            <person name="Haramoto Y."/>
            <person name="Yamamoto T."/>
            <person name="Takagi C."/>
            <person name="Kitzman J."/>
            <person name="Shendure J."/>
            <person name="Nakayama T."/>
            <person name="Izutsu Y."/>
            <person name="Robert J."/>
            <person name="Dichmann D."/>
            <person name="Flajnik M."/>
            <person name="Houston D."/>
            <person name="Marcotte E."/>
            <person name="Wallingford J."/>
            <person name="Ito Y."/>
            <person name="Asashima M."/>
            <person name="Ueno N."/>
            <person name="Matsuda Y."/>
            <person name="Jan Veenstra G."/>
            <person name="Fujiyama A."/>
            <person name="Harland R."/>
            <person name="Taira M."/>
            <person name="Rokhsar D.S."/>
        </authorList>
    </citation>
    <scope>NUCLEOTIDE SEQUENCE</scope>
    <source>
        <strain evidence="3">J</strain>
        <tissue evidence="3">Blood</tissue>
    </source>
</reference>
<keyword evidence="1" id="KW-1133">Transmembrane helix</keyword>
<evidence type="ECO:0000256" key="1">
    <source>
        <dbReference type="SAM" id="Phobius"/>
    </source>
</evidence>
<accession>A0A974BP14</accession>
<organism evidence="3">
    <name type="scientific">Xenopus laevis</name>
    <name type="common">African clawed frog</name>
    <dbReference type="NCBI Taxonomy" id="8355"/>
    <lineage>
        <taxon>Eukaryota</taxon>
        <taxon>Metazoa</taxon>
        <taxon>Chordata</taxon>
        <taxon>Craniata</taxon>
        <taxon>Vertebrata</taxon>
        <taxon>Euteleostomi</taxon>
        <taxon>Amphibia</taxon>
        <taxon>Batrachia</taxon>
        <taxon>Anura</taxon>
        <taxon>Pipoidea</taxon>
        <taxon>Pipidae</taxon>
        <taxon>Xenopodinae</taxon>
        <taxon>Xenopus</taxon>
        <taxon>Xenopus</taxon>
    </lineage>
</organism>
<dbReference type="InterPro" id="IPR056235">
    <property type="entry name" value="INTS4_8HBD"/>
</dbReference>
<protein>
    <recommendedName>
        <fullName evidence="2">INTS4 8 helical bundle domain-containing protein</fullName>
    </recommendedName>
</protein>